<proteinExistence type="predicted"/>
<dbReference type="Proteomes" id="UP000017837">
    <property type="component" value="Unassembled WGS sequence"/>
</dbReference>
<evidence type="ECO:0000256" key="1">
    <source>
        <dbReference type="SAM" id="MobiDB-lite"/>
    </source>
</evidence>
<evidence type="ECO:0000313" key="2">
    <source>
        <dbReference type="EMBL" id="ESQ87866.1"/>
    </source>
</evidence>
<reference evidence="2 3" key="1">
    <citation type="journal article" date="2014" name="Nature">
        <title>Sequential evolution of bacterial morphology by co-option of a developmental regulator.</title>
        <authorList>
            <person name="Jiang C."/>
            <person name="Brown P.J."/>
            <person name="Ducret A."/>
            <person name="Brun Y.V."/>
        </authorList>
    </citation>
    <scope>NUCLEOTIDE SEQUENCE [LARGE SCALE GENOMIC DNA]</scope>
    <source>
        <strain evidence="2 3">DSM 16100</strain>
    </source>
</reference>
<dbReference type="AlphaFoldDB" id="V4PI44"/>
<dbReference type="PATRIC" id="fig|1121022.4.peg.3381"/>
<name>V4PI44_9CAUL</name>
<protein>
    <submittedName>
        <fullName evidence="2">Uncharacterized protein</fullName>
    </submittedName>
</protein>
<keyword evidence="3" id="KW-1185">Reference proteome</keyword>
<feature type="region of interest" description="Disordered" evidence="1">
    <location>
        <begin position="103"/>
        <end position="132"/>
    </location>
</feature>
<feature type="compositionally biased region" description="Low complexity" evidence="1">
    <location>
        <begin position="103"/>
        <end position="127"/>
    </location>
</feature>
<organism evidence="2 3">
    <name type="scientific">Asticcacaulis benevestitus DSM 16100 = ATCC BAA-896</name>
    <dbReference type="NCBI Taxonomy" id="1121022"/>
    <lineage>
        <taxon>Bacteria</taxon>
        <taxon>Pseudomonadati</taxon>
        <taxon>Pseudomonadota</taxon>
        <taxon>Alphaproteobacteria</taxon>
        <taxon>Caulobacterales</taxon>
        <taxon>Caulobacteraceae</taxon>
        <taxon>Asticcacaulis</taxon>
    </lineage>
</organism>
<sequence length="165" mass="17841">MTPEARRGLLRAFTDRMLLKITAMDDPEDMPSVERAVRVAAVIECIYSRCDRAAPDPFQQQAERARQESEAIKARVALANTLEWGEKRRRDLGPWWDAAQNATQNAAALPTPQPASAGTPAPAGASALKRSRAEVDNIDYTGAILKARADLGLTAPSAKKPPPPA</sequence>
<dbReference type="STRING" id="1121022.GCA_000376105_01628"/>
<accession>V4PI44</accession>
<evidence type="ECO:0000313" key="3">
    <source>
        <dbReference type="Proteomes" id="UP000017837"/>
    </source>
</evidence>
<gene>
    <name evidence="2" type="ORF">ABENE_16630</name>
</gene>
<dbReference type="EMBL" id="AWGB01000040">
    <property type="protein sequence ID" value="ESQ87866.1"/>
    <property type="molecule type" value="Genomic_DNA"/>
</dbReference>
<comment type="caution">
    <text evidence="2">The sequence shown here is derived from an EMBL/GenBank/DDBJ whole genome shotgun (WGS) entry which is preliminary data.</text>
</comment>